<dbReference type="Proteomes" id="UP000190989">
    <property type="component" value="Unassembled WGS sequence"/>
</dbReference>
<dbReference type="STRING" id="428990.SAMN06295987_101791"/>
<dbReference type="EMBL" id="FVZE01000001">
    <property type="protein sequence ID" value="SLJ88349.1"/>
    <property type="molecule type" value="Genomic_DNA"/>
</dbReference>
<dbReference type="AlphaFoldDB" id="A0A1U6GXS7"/>
<sequence>MTATDFREKFFRLFLRHGLIPEPVCVTSLRNEANSALAAMEAMSSRDAGFRNVADWEAEKVRCEEQWRADLESARSDIRNYSDWSPSAEDWVRIAIALAVEHGEDGFKLEIPREERSAEQNWHRDNLISKFAERGMSAAEAAKAAEEEIRRLQRNGQGDHYGKALKAKSLESAYSARQAPINREIARDKQAQSELRREIVAAAKERDSAWSAGNADAAGTANKRISEIYRSGTESHRSFINLLSDRDLPWFLEVHQVAGAHFSSLFSEAMSISESR</sequence>
<gene>
    <name evidence="1" type="ORF">SAMN06295987_101791</name>
</gene>
<protein>
    <submittedName>
        <fullName evidence="1">Uncharacterized protein</fullName>
    </submittedName>
</protein>
<dbReference type="RefSeq" id="WP_139383895.1">
    <property type="nucleotide sequence ID" value="NZ_FVZE01000001.1"/>
</dbReference>
<keyword evidence="2" id="KW-1185">Reference proteome</keyword>
<accession>A0A1U6GXS7</accession>
<reference evidence="2" key="1">
    <citation type="submission" date="2017-02" db="EMBL/GenBank/DDBJ databases">
        <authorList>
            <person name="Varghese N."/>
            <person name="Submissions S."/>
        </authorList>
    </citation>
    <scope>NUCLEOTIDE SEQUENCE [LARGE SCALE GENOMIC DNA]</scope>
    <source>
        <strain evidence="2">SM117</strain>
    </source>
</reference>
<evidence type="ECO:0000313" key="2">
    <source>
        <dbReference type="Proteomes" id="UP000190989"/>
    </source>
</evidence>
<organism evidence="1 2">
    <name type="scientific">Novosphingobium mathurense</name>
    <dbReference type="NCBI Taxonomy" id="428990"/>
    <lineage>
        <taxon>Bacteria</taxon>
        <taxon>Pseudomonadati</taxon>
        <taxon>Pseudomonadota</taxon>
        <taxon>Alphaproteobacteria</taxon>
        <taxon>Sphingomonadales</taxon>
        <taxon>Sphingomonadaceae</taxon>
        <taxon>Novosphingobium</taxon>
    </lineage>
</organism>
<name>A0A1U6GXS7_9SPHN</name>
<evidence type="ECO:0000313" key="1">
    <source>
        <dbReference type="EMBL" id="SLJ88349.1"/>
    </source>
</evidence>
<proteinExistence type="predicted"/>